<name>A0A7W8EBX0_9ACTN</name>
<sequence>MTTTAPALRRIHEIDAVRGFALGGILVANISFFADPGLSVAISSMDFNRDPVSLTVQTLVLTKFYVIFSFMFGYSFTMQMRSWGEKVKPRMLRRCLGLFLLGVTQGILFWIGDILTLYAALGLILLALRNVRPRTAVKIGCWIIGVMSAIWLILAGLTMLDPSAGVTTPPDPAVMAAAQAQVTGSPLSFLQFQLQTYPMLAAFVWFGQGPMAMALFLFGMAAGKSRLLEDRERWARLAPRVLWIGYGVGLPAAVFFTWSSHDEGALQLVGLALNNILSLPLAAAYVVTLLLLVRRLPAVGAALAPAGRAAASNYIGQSILQCLVFTGYGLALGGRLTPIAVIGVAAAIYTVLLLLSAWWMRHHRYGPIERVLRGFTQYSADPQPLR</sequence>
<feature type="transmembrane region" description="Helical" evidence="1">
    <location>
        <begin position="197"/>
        <end position="220"/>
    </location>
</feature>
<feature type="transmembrane region" description="Helical" evidence="1">
    <location>
        <begin position="314"/>
        <end position="333"/>
    </location>
</feature>
<evidence type="ECO:0000259" key="2">
    <source>
        <dbReference type="Pfam" id="PF04235"/>
    </source>
</evidence>
<feature type="transmembrane region" description="Helical" evidence="1">
    <location>
        <begin position="54"/>
        <end position="76"/>
    </location>
</feature>
<feature type="transmembrane region" description="Helical" evidence="1">
    <location>
        <begin position="241"/>
        <end position="259"/>
    </location>
</feature>
<proteinExistence type="predicted"/>
<dbReference type="AlphaFoldDB" id="A0A7W8EBX0"/>
<dbReference type="PANTHER" id="PTHR30590">
    <property type="entry name" value="INNER MEMBRANE PROTEIN"/>
    <property type="match status" value="1"/>
</dbReference>
<dbReference type="Proteomes" id="UP000568380">
    <property type="component" value="Unassembled WGS sequence"/>
</dbReference>
<dbReference type="InterPro" id="IPR052529">
    <property type="entry name" value="Bact_Transport_Assoc"/>
</dbReference>
<feature type="transmembrane region" description="Helical" evidence="1">
    <location>
        <begin position="20"/>
        <end position="42"/>
    </location>
</feature>
<dbReference type="RefSeq" id="WP_184957811.1">
    <property type="nucleotide sequence ID" value="NZ_JACHIN010000001.1"/>
</dbReference>
<dbReference type="Pfam" id="PF04235">
    <property type="entry name" value="DUF418"/>
    <property type="match status" value="1"/>
</dbReference>
<feature type="transmembrane region" description="Helical" evidence="1">
    <location>
        <begin position="139"/>
        <end position="160"/>
    </location>
</feature>
<keyword evidence="4" id="KW-1185">Reference proteome</keyword>
<dbReference type="InterPro" id="IPR007349">
    <property type="entry name" value="DUF418"/>
</dbReference>
<comment type="caution">
    <text evidence="3">The sequence shown here is derived from an EMBL/GenBank/DDBJ whole genome shotgun (WGS) entry which is preliminary data.</text>
</comment>
<dbReference type="PANTHER" id="PTHR30590:SF2">
    <property type="entry name" value="INNER MEMBRANE PROTEIN"/>
    <property type="match status" value="1"/>
</dbReference>
<dbReference type="EMBL" id="JACHIN010000001">
    <property type="protein sequence ID" value="MBB5074830.1"/>
    <property type="molecule type" value="Genomic_DNA"/>
</dbReference>
<gene>
    <name evidence="3" type="ORF">HNR40_000276</name>
</gene>
<accession>A0A7W8EBX0</accession>
<feature type="domain" description="DUF418" evidence="2">
    <location>
        <begin position="222"/>
        <end position="377"/>
    </location>
</feature>
<keyword evidence="1" id="KW-0472">Membrane</keyword>
<feature type="transmembrane region" description="Helical" evidence="1">
    <location>
        <begin position="96"/>
        <end position="127"/>
    </location>
</feature>
<evidence type="ECO:0000313" key="3">
    <source>
        <dbReference type="EMBL" id="MBB5074830.1"/>
    </source>
</evidence>
<feature type="transmembrane region" description="Helical" evidence="1">
    <location>
        <begin position="339"/>
        <end position="360"/>
    </location>
</feature>
<evidence type="ECO:0000256" key="1">
    <source>
        <dbReference type="SAM" id="Phobius"/>
    </source>
</evidence>
<protein>
    <recommendedName>
        <fullName evidence="2">DUF418 domain-containing protein</fullName>
    </recommendedName>
</protein>
<keyword evidence="1" id="KW-1133">Transmembrane helix</keyword>
<feature type="transmembrane region" description="Helical" evidence="1">
    <location>
        <begin position="271"/>
        <end position="293"/>
    </location>
</feature>
<evidence type="ECO:0000313" key="4">
    <source>
        <dbReference type="Proteomes" id="UP000568380"/>
    </source>
</evidence>
<organism evidence="3 4">
    <name type="scientific">Nonomuraea endophytica</name>
    <dbReference type="NCBI Taxonomy" id="714136"/>
    <lineage>
        <taxon>Bacteria</taxon>
        <taxon>Bacillati</taxon>
        <taxon>Actinomycetota</taxon>
        <taxon>Actinomycetes</taxon>
        <taxon>Streptosporangiales</taxon>
        <taxon>Streptosporangiaceae</taxon>
        <taxon>Nonomuraea</taxon>
    </lineage>
</organism>
<keyword evidence="1" id="KW-0812">Transmembrane</keyword>
<reference evidence="3 4" key="1">
    <citation type="submission" date="2020-08" db="EMBL/GenBank/DDBJ databases">
        <title>Genomic Encyclopedia of Type Strains, Phase IV (KMG-IV): sequencing the most valuable type-strain genomes for metagenomic binning, comparative biology and taxonomic classification.</title>
        <authorList>
            <person name="Goeker M."/>
        </authorList>
    </citation>
    <scope>NUCLEOTIDE SEQUENCE [LARGE SCALE GENOMIC DNA]</scope>
    <source>
        <strain evidence="3 4">DSM 45385</strain>
    </source>
</reference>